<sequence length="176" mass="18670">MQSTAVQLDALKLRQGVGADLQTINALIASAIGTWQVTERVQRQSLRVHVYDEVDLLHLDTVVAVAAPAGLEQLSSGEQIVGVATLEPAAAAEVPAQQRGLLLHGLYVHKDYHGLGVGSALLACAADKARQGGYAGVLVKAAADSIRFFGHKGLQAVPVADPQRDYPHRFWLALHG</sequence>
<dbReference type="PROSITE" id="PS51186">
    <property type="entry name" value="GNAT"/>
    <property type="match status" value="1"/>
</dbReference>
<reference evidence="2" key="1">
    <citation type="submission" date="2019-02" db="EMBL/GenBank/DDBJ databases">
        <authorList>
            <person name="Li S.-H."/>
        </authorList>
    </citation>
    <scope>NUCLEOTIDE SEQUENCE</scope>
    <source>
        <strain evidence="2">IMCC14734</strain>
    </source>
</reference>
<dbReference type="RefSeq" id="WP_279246963.1">
    <property type="nucleotide sequence ID" value="NZ_SHNN01000004.1"/>
</dbReference>
<evidence type="ECO:0000313" key="3">
    <source>
        <dbReference type="Proteomes" id="UP001143362"/>
    </source>
</evidence>
<proteinExistence type="predicted"/>
<dbReference type="InterPro" id="IPR000182">
    <property type="entry name" value="GNAT_dom"/>
</dbReference>
<dbReference type="SUPFAM" id="SSF55729">
    <property type="entry name" value="Acyl-CoA N-acyltransferases (Nat)"/>
    <property type="match status" value="1"/>
</dbReference>
<name>A0ABT3TKW3_9GAMM</name>
<dbReference type="EMBL" id="SHNN01000004">
    <property type="protein sequence ID" value="MCX2982938.1"/>
    <property type="molecule type" value="Genomic_DNA"/>
</dbReference>
<dbReference type="Proteomes" id="UP001143362">
    <property type="component" value="Unassembled WGS sequence"/>
</dbReference>
<protein>
    <submittedName>
        <fullName evidence="2">GNAT family N-acetyltransferase</fullName>
    </submittedName>
</protein>
<gene>
    <name evidence="2" type="ORF">EYC98_18910</name>
</gene>
<dbReference type="CDD" id="cd04301">
    <property type="entry name" value="NAT_SF"/>
    <property type="match status" value="1"/>
</dbReference>
<dbReference type="InterPro" id="IPR016181">
    <property type="entry name" value="Acyl_CoA_acyltransferase"/>
</dbReference>
<feature type="domain" description="N-acetyltransferase" evidence="1">
    <location>
        <begin position="41"/>
        <end position="173"/>
    </location>
</feature>
<keyword evidence="3" id="KW-1185">Reference proteome</keyword>
<dbReference type="Pfam" id="PF00583">
    <property type="entry name" value="Acetyltransf_1"/>
    <property type="match status" value="1"/>
</dbReference>
<evidence type="ECO:0000259" key="1">
    <source>
        <dbReference type="PROSITE" id="PS51186"/>
    </source>
</evidence>
<accession>A0ABT3TKW3</accession>
<organism evidence="2 3">
    <name type="scientific">Candidatus Litorirhabdus singularis</name>
    <dbReference type="NCBI Taxonomy" id="2518993"/>
    <lineage>
        <taxon>Bacteria</taxon>
        <taxon>Pseudomonadati</taxon>
        <taxon>Pseudomonadota</taxon>
        <taxon>Gammaproteobacteria</taxon>
        <taxon>Cellvibrionales</taxon>
        <taxon>Halieaceae</taxon>
        <taxon>Candidatus Litorirhabdus</taxon>
    </lineage>
</organism>
<evidence type="ECO:0000313" key="2">
    <source>
        <dbReference type="EMBL" id="MCX2982938.1"/>
    </source>
</evidence>
<comment type="caution">
    <text evidence="2">The sequence shown here is derived from an EMBL/GenBank/DDBJ whole genome shotgun (WGS) entry which is preliminary data.</text>
</comment>
<dbReference type="Gene3D" id="3.40.630.30">
    <property type="match status" value="1"/>
</dbReference>